<name>A0ABP9FT83_9SPHI</name>
<gene>
    <name evidence="1" type="ORF">GCM10023313_18590</name>
</gene>
<reference evidence="2" key="1">
    <citation type="journal article" date="2019" name="Int. J. Syst. Evol. Microbiol.">
        <title>The Global Catalogue of Microorganisms (GCM) 10K type strain sequencing project: providing services to taxonomists for standard genome sequencing and annotation.</title>
        <authorList>
            <consortium name="The Broad Institute Genomics Platform"/>
            <consortium name="The Broad Institute Genome Sequencing Center for Infectious Disease"/>
            <person name="Wu L."/>
            <person name="Ma J."/>
        </authorList>
    </citation>
    <scope>NUCLEOTIDE SEQUENCE [LARGE SCALE GENOMIC DNA]</scope>
    <source>
        <strain evidence="2">JCM 18283</strain>
    </source>
</reference>
<keyword evidence="2" id="KW-1185">Reference proteome</keyword>
<organism evidence="1 2">
    <name type="scientific">Mucilaginibacter defluvii</name>
    <dbReference type="NCBI Taxonomy" id="1196019"/>
    <lineage>
        <taxon>Bacteria</taxon>
        <taxon>Pseudomonadati</taxon>
        <taxon>Bacteroidota</taxon>
        <taxon>Sphingobacteriia</taxon>
        <taxon>Sphingobacteriales</taxon>
        <taxon>Sphingobacteriaceae</taxon>
        <taxon>Mucilaginibacter</taxon>
    </lineage>
</organism>
<sequence>MLAACQTKEQKNNDTVRHGLTDTVADTSAAILKADTAVDTITYIKQKVEHINTQNIQPEHTEFMCDERMKVDRYFENGKLVKISVDFGTVGDVYAKEDYYYDNGKLIFKYEFVEGGPACEGCIKKNEYRSYVADNKVIKYLKDKNQERCRTCVFEPKAKENKLIKAKSNQEIEAILCRR</sequence>
<evidence type="ECO:0000313" key="1">
    <source>
        <dbReference type="EMBL" id="GAA4915408.1"/>
    </source>
</evidence>
<dbReference type="Proteomes" id="UP001501436">
    <property type="component" value="Unassembled WGS sequence"/>
</dbReference>
<proteinExistence type="predicted"/>
<comment type="caution">
    <text evidence="1">The sequence shown here is derived from an EMBL/GenBank/DDBJ whole genome shotgun (WGS) entry which is preliminary data.</text>
</comment>
<accession>A0ABP9FT83</accession>
<evidence type="ECO:0000313" key="2">
    <source>
        <dbReference type="Proteomes" id="UP001501436"/>
    </source>
</evidence>
<dbReference type="EMBL" id="BAABJI010000002">
    <property type="protein sequence ID" value="GAA4915408.1"/>
    <property type="molecule type" value="Genomic_DNA"/>
</dbReference>
<evidence type="ECO:0008006" key="3">
    <source>
        <dbReference type="Google" id="ProtNLM"/>
    </source>
</evidence>
<protein>
    <recommendedName>
        <fullName evidence="3">Lipoprotein</fullName>
    </recommendedName>
</protein>